<evidence type="ECO:0000313" key="2">
    <source>
        <dbReference type="Proteomes" id="UP000016856"/>
    </source>
</evidence>
<accession>U5CP40</accession>
<evidence type="ECO:0000313" key="1">
    <source>
        <dbReference type="EMBL" id="ERM90716.1"/>
    </source>
</evidence>
<comment type="caution">
    <text evidence="1">The sequence shown here is derived from an EMBL/GenBank/DDBJ whole genome shotgun (WGS) entry which is preliminary data.</text>
</comment>
<proteinExistence type="predicted"/>
<dbReference type="Proteomes" id="UP000016856">
    <property type="component" value="Unassembled WGS sequence"/>
</dbReference>
<dbReference type="EMBL" id="AXDC01000066">
    <property type="protein sequence ID" value="ERM90716.1"/>
    <property type="molecule type" value="Genomic_DNA"/>
</dbReference>
<protein>
    <submittedName>
        <fullName evidence="1">Uncharacterized protein</fullName>
    </submittedName>
</protein>
<dbReference type="PATRIC" id="fig|1388761.3.peg.2872"/>
<organism evidence="1 2">
    <name type="scientific">Caldanaerobacter subterraneus subsp. yonseiensis KB-1</name>
    <dbReference type="NCBI Taxonomy" id="1388761"/>
    <lineage>
        <taxon>Bacteria</taxon>
        <taxon>Bacillati</taxon>
        <taxon>Bacillota</taxon>
        <taxon>Clostridia</taxon>
        <taxon>Thermoanaerobacterales</taxon>
        <taxon>Thermoanaerobacteraceae</taxon>
        <taxon>Caldanaerobacter</taxon>
    </lineage>
</organism>
<reference evidence="1 2" key="1">
    <citation type="journal article" date="2013" name="Genome Announc.">
        <title>Draft Genome Sequence of an Anaerobic and Extremophilic Bacterium, Caldanaerobacter yonseiensis, Isolated from a Geothermal Hot Stream.</title>
        <authorList>
            <person name="Lee S.J."/>
            <person name="Lee Y.J."/>
            <person name="Park G.S."/>
            <person name="Kim B.C."/>
            <person name="Lee S.J."/>
            <person name="Shin J.H."/>
            <person name="Lee D.W."/>
        </authorList>
    </citation>
    <scope>NUCLEOTIDE SEQUENCE [LARGE SCALE GENOMIC DNA]</scope>
    <source>
        <strain evidence="1 2">KB-1</strain>
    </source>
</reference>
<sequence length="49" mass="6183">MIKKKRKNNRYFYFSKRRNLKKYVEINNTGWEIELCKRQKDLGNCTRNR</sequence>
<gene>
    <name evidence="1" type="ORF">O163_14460</name>
</gene>
<name>U5CP40_CALSX</name>
<dbReference type="AlphaFoldDB" id="U5CP40"/>